<keyword evidence="4" id="KW-0862">Zinc</keyword>
<dbReference type="PANTHER" id="PTHR38344:SF1">
    <property type="entry name" value="INORGANIC CARBON TRANSPORTER SUBUNIT DABA-RELATED"/>
    <property type="match status" value="1"/>
</dbReference>
<dbReference type="STRING" id="659014.SAMN04487996_122118"/>
<keyword evidence="3" id="KW-0479">Metal-binding</keyword>
<evidence type="ECO:0000256" key="3">
    <source>
        <dbReference type="ARBA" id="ARBA00022723"/>
    </source>
</evidence>
<gene>
    <name evidence="6" type="ORF">SAMN04487996_122118</name>
</gene>
<evidence type="ECO:0000256" key="4">
    <source>
        <dbReference type="ARBA" id="ARBA00022833"/>
    </source>
</evidence>
<dbReference type="GO" id="GO:0046872">
    <property type="term" value="F:metal ion binding"/>
    <property type="evidence" value="ECO:0007669"/>
    <property type="project" value="UniProtKB-KW"/>
</dbReference>
<evidence type="ECO:0000256" key="5">
    <source>
        <dbReference type="ARBA" id="ARBA00023136"/>
    </source>
</evidence>
<keyword evidence="1" id="KW-0813">Transport</keyword>
<organism evidence="6 7">
    <name type="scientific">Dyadobacter soli</name>
    <dbReference type="NCBI Taxonomy" id="659014"/>
    <lineage>
        <taxon>Bacteria</taxon>
        <taxon>Pseudomonadati</taxon>
        <taxon>Bacteroidota</taxon>
        <taxon>Cytophagia</taxon>
        <taxon>Cytophagales</taxon>
        <taxon>Spirosomataceae</taxon>
        <taxon>Dyadobacter</taxon>
    </lineage>
</organism>
<dbReference type="AlphaFoldDB" id="A0A1G7WNQ6"/>
<reference evidence="7" key="1">
    <citation type="submission" date="2016-10" db="EMBL/GenBank/DDBJ databases">
        <authorList>
            <person name="Varghese N."/>
            <person name="Submissions S."/>
        </authorList>
    </citation>
    <scope>NUCLEOTIDE SEQUENCE [LARGE SCALE GENOMIC DNA]</scope>
    <source>
        <strain evidence="7">DSM 25329</strain>
    </source>
</reference>
<keyword evidence="5" id="KW-0472">Membrane</keyword>
<dbReference type="PANTHER" id="PTHR38344">
    <property type="entry name" value="UPF0753 PROTEIN AQ_863"/>
    <property type="match status" value="1"/>
</dbReference>
<keyword evidence="2" id="KW-1003">Cell membrane</keyword>
<proteinExistence type="predicted"/>
<dbReference type="OrthoDB" id="9805101at2"/>
<dbReference type="InterPro" id="IPR018752">
    <property type="entry name" value="DabA"/>
</dbReference>
<evidence type="ECO:0000313" key="6">
    <source>
        <dbReference type="EMBL" id="SDG73625.1"/>
    </source>
</evidence>
<evidence type="ECO:0000313" key="7">
    <source>
        <dbReference type="Proteomes" id="UP000198748"/>
    </source>
</evidence>
<dbReference type="Pfam" id="PF10070">
    <property type="entry name" value="DabA"/>
    <property type="match status" value="2"/>
</dbReference>
<evidence type="ECO:0000256" key="2">
    <source>
        <dbReference type="ARBA" id="ARBA00022475"/>
    </source>
</evidence>
<protein>
    <submittedName>
        <fullName evidence="6">Uncharacterized protein</fullName>
    </submittedName>
</protein>
<accession>A0A1G7WNQ6</accession>
<dbReference type="Proteomes" id="UP000198748">
    <property type="component" value="Unassembled WGS sequence"/>
</dbReference>
<keyword evidence="7" id="KW-1185">Reference proteome</keyword>
<evidence type="ECO:0000256" key="1">
    <source>
        <dbReference type="ARBA" id="ARBA00022448"/>
    </source>
</evidence>
<dbReference type="EMBL" id="FNAN01000022">
    <property type="protein sequence ID" value="SDG73625.1"/>
    <property type="molecule type" value="Genomic_DNA"/>
</dbReference>
<dbReference type="RefSeq" id="WP_090156744.1">
    <property type="nucleotide sequence ID" value="NZ_FNAN01000022.1"/>
</dbReference>
<name>A0A1G7WNQ6_9BACT</name>
<sequence>MTARNNSFDEYAVLHELKQFLPALSPGRTFTHRNPLQAFRFLSFHDALRQASGMLGYQTSLSLEEYRSFYNSKRVKPEVLEKVLVEKKGIAKTFEWQDKVLMKKFPSDAPPRIGRLRANWQKQYKTDPDARVHPRLFRILGNYLDHGVSDWKFPVRGQGFLDSMREVESNSFVSAFNTPRARNLLLHTSPSISDLLSIIVGDEMLFQQYLFDQQFAHRGWSGLVATLEDSRNELPNGSSITFHELVVFELLLEIDVLDDRLGSHWQPLASGLANYPADLFAPIPADEKSEVLAIWQEAVEWSYYEGILAGLCRDPQNSPNQAAGYIPEAAVTNAPDSLCITGRPSVIRNLPTGHRAFLNNYDFSVDPDGEVLEKILETVIPSLGAANLEYYFSRTGLTDVNAENALADQIVGLFGMTDNAGGDLRTGLPAELARGFEPMRLLCIVEQFPETVMKVIGRLREAQLWLVNEWVHLVVADPVSGKLSIIKNGELIAYKSNKRAVEEPVH</sequence>